<dbReference type="Gene3D" id="3.90.79.10">
    <property type="entry name" value="Nucleoside Triphosphate Pyrophosphohydrolase"/>
    <property type="match status" value="1"/>
</dbReference>
<dbReference type="EMBL" id="JACJIP010000059">
    <property type="protein sequence ID" value="MBA9088619.1"/>
    <property type="molecule type" value="Genomic_DNA"/>
</dbReference>
<keyword evidence="1" id="KW-0378">Hydrolase</keyword>
<dbReference type="EC" id="3.6.1.55" evidence="1"/>
<dbReference type="SUPFAM" id="SSF55811">
    <property type="entry name" value="Nudix"/>
    <property type="match status" value="1"/>
</dbReference>
<sequence>MMKVKIYKLDSIDDALIKYVVILVKHKGQWVLSKHKERNTWEFAGGHREINESLMKLQLGNYGKKQGQKIFC</sequence>
<accession>A0A7W3SYR9</accession>
<keyword evidence="2" id="KW-1185">Reference proteome</keyword>
<reference evidence="1 2" key="1">
    <citation type="submission" date="2020-08" db="EMBL/GenBank/DDBJ databases">
        <title>Genomic Encyclopedia of Type Strains, Phase III (KMG-III): the genomes of soil and plant-associated and newly described type strains.</title>
        <authorList>
            <person name="Whitman W."/>
        </authorList>
    </citation>
    <scope>NUCLEOTIDE SEQUENCE [LARGE SCALE GENOMIC DNA]</scope>
    <source>
        <strain evidence="1 2">CECT 8693</strain>
    </source>
</reference>
<dbReference type="Proteomes" id="UP000567067">
    <property type="component" value="Unassembled WGS sequence"/>
</dbReference>
<dbReference type="AlphaFoldDB" id="A0A7W3SYR9"/>
<organism evidence="1 2">
    <name type="scientific">Fontibacillus solani</name>
    <dbReference type="NCBI Taxonomy" id="1572857"/>
    <lineage>
        <taxon>Bacteria</taxon>
        <taxon>Bacillati</taxon>
        <taxon>Bacillota</taxon>
        <taxon>Bacilli</taxon>
        <taxon>Bacillales</taxon>
        <taxon>Paenibacillaceae</taxon>
        <taxon>Fontibacillus</taxon>
    </lineage>
</organism>
<protein>
    <submittedName>
        <fullName evidence="1">8-oxo-dGTP diphosphatase</fullName>
        <ecNumber evidence="1">3.6.1.55</ecNumber>
    </submittedName>
</protein>
<comment type="caution">
    <text evidence="1">The sequence shown here is derived from an EMBL/GenBank/DDBJ whole genome shotgun (WGS) entry which is preliminary data.</text>
</comment>
<name>A0A7W3SYR9_9BACL</name>
<dbReference type="InterPro" id="IPR015797">
    <property type="entry name" value="NUDIX_hydrolase-like_dom_sf"/>
</dbReference>
<evidence type="ECO:0000313" key="1">
    <source>
        <dbReference type="EMBL" id="MBA9088619.1"/>
    </source>
</evidence>
<gene>
    <name evidence="1" type="ORF">FHR92_005137</name>
</gene>
<evidence type="ECO:0000313" key="2">
    <source>
        <dbReference type="Proteomes" id="UP000567067"/>
    </source>
</evidence>
<dbReference type="RefSeq" id="WP_220482930.1">
    <property type="nucleotide sequence ID" value="NZ_JACJIP010000059.1"/>
</dbReference>
<proteinExistence type="predicted"/>
<dbReference type="GO" id="GO:0035539">
    <property type="term" value="F:8-oxo-7,8-dihydrodeoxyguanosine triphosphate pyrophosphatase activity"/>
    <property type="evidence" value="ECO:0007669"/>
    <property type="project" value="UniProtKB-EC"/>
</dbReference>